<sequence length="128" mass="14732">MMQGDQADKCSHFMDGLNDMLRQPLMTMVNVDYRSLVDMARRLEDDQQKVQKRSNFLAKRSQDSHQPQQSRNGQGKNWNKKQKPNARKNGQFGDRSKDYPLVPSVYVAIQESVWPARACVTSTVNLDT</sequence>
<dbReference type="EMBL" id="JBBWWR010000009">
    <property type="protein sequence ID" value="KAK8962045.1"/>
    <property type="molecule type" value="Genomic_DNA"/>
</dbReference>
<accession>A0ABR2MER5</accession>
<evidence type="ECO:0008006" key="4">
    <source>
        <dbReference type="Google" id="ProtNLM"/>
    </source>
</evidence>
<comment type="caution">
    <text evidence="2">The sequence shown here is derived from an EMBL/GenBank/DDBJ whole genome shotgun (WGS) entry which is preliminary data.</text>
</comment>
<evidence type="ECO:0000256" key="1">
    <source>
        <dbReference type="SAM" id="MobiDB-lite"/>
    </source>
</evidence>
<gene>
    <name evidence="2" type="ORF">KSP40_PGU004273</name>
</gene>
<organism evidence="2 3">
    <name type="scientific">Platanthera guangdongensis</name>
    <dbReference type="NCBI Taxonomy" id="2320717"/>
    <lineage>
        <taxon>Eukaryota</taxon>
        <taxon>Viridiplantae</taxon>
        <taxon>Streptophyta</taxon>
        <taxon>Embryophyta</taxon>
        <taxon>Tracheophyta</taxon>
        <taxon>Spermatophyta</taxon>
        <taxon>Magnoliopsida</taxon>
        <taxon>Liliopsida</taxon>
        <taxon>Asparagales</taxon>
        <taxon>Orchidaceae</taxon>
        <taxon>Orchidoideae</taxon>
        <taxon>Orchideae</taxon>
        <taxon>Orchidinae</taxon>
        <taxon>Platanthera</taxon>
    </lineage>
</organism>
<keyword evidence="3" id="KW-1185">Reference proteome</keyword>
<dbReference type="Proteomes" id="UP001412067">
    <property type="component" value="Unassembled WGS sequence"/>
</dbReference>
<proteinExistence type="predicted"/>
<feature type="region of interest" description="Disordered" evidence="1">
    <location>
        <begin position="44"/>
        <end position="98"/>
    </location>
</feature>
<name>A0ABR2MER5_9ASPA</name>
<protein>
    <recommendedName>
        <fullName evidence="4">Gag-pol polyprotein</fullName>
    </recommendedName>
</protein>
<evidence type="ECO:0000313" key="2">
    <source>
        <dbReference type="EMBL" id="KAK8962045.1"/>
    </source>
</evidence>
<reference evidence="2 3" key="1">
    <citation type="journal article" date="2022" name="Nat. Plants">
        <title>Genomes of leafy and leafless Platanthera orchids illuminate the evolution of mycoheterotrophy.</title>
        <authorList>
            <person name="Li M.H."/>
            <person name="Liu K.W."/>
            <person name="Li Z."/>
            <person name="Lu H.C."/>
            <person name="Ye Q.L."/>
            <person name="Zhang D."/>
            <person name="Wang J.Y."/>
            <person name="Li Y.F."/>
            <person name="Zhong Z.M."/>
            <person name="Liu X."/>
            <person name="Yu X."/>
            <person name="Liu D.K."/>
            <person name="Tu X.D."/>
            <person name="Liu B."/>
            <person name="Hao Y."/>
            <person name="Liao X.Y."/>
            <person name="Jiang Y.T."/>
            <person name="Sun W.H."/>
            <person name="Chen J."/>
            <person name="Chen Y.Q."/>
            <person name="Ai Y."/>
            <person name="Zhai J.W."/>
            <person name="Wu S.S."/>
            <person name="Zhou Z."/>
            <person name="Hsiao Y.Y."/>
            <person name="Wu W.L."/>
            <person name="Chen Y.Y."/>
            <person name="Lin Y.F."/>
            <person name="Hsu J.L."/>
            <person name="Li C.Y."/>
            <person name="Wang Z.W."/>
            <person name="Zhao X."/>
            <person name="Zhong W.Y."/>
            <person name="Ma X.K."/>
            <person name="Ma L."/>
            <person name="Huang J."/>
            <person name="Chen G.Z."/>
            <person name="Huang M.Z."/>
            <person name="Huang L."/>
            <person name="Peng D.H."/>
            <person name="Luo Y.B."/>
            <person name="Zou S.Q."/>
            <person name="Chen S.P."/>
            <person name="Lan S."/>
            <person name="Tsai W.C."/>
            <person name="Van de Peer Y."/>
            <person name="Liu Z.J."/>
        </authorList>
    </citation>
    <scope>NUCLEOTIDE SEQUENCE [LARGE SCALE GENOMIC DNA]</scope>
    <source>
        <strain evidence="2">Lor288</strain>
    </source>
</reference>
<evidence type="ECO:0000313" key="3">
    <source>
        <dbReference type="Proteomes" id="UP001412067"/>
    </source>
</evidence>